<dbReference type="RefSeq" id="WP_342679306.1">
    <property type="nucleotide sequence ID" value="NZ_JBCGCU010000013.1"/>
</dbReference>
<dbReference type="Pfam" id="PF11528">
    <property type="entry name" value="DUF3224"/>
    <property type="match status" value="1"/>
</dbReference>
<dbReference type="Proteomes" id="UP001447008">
    <property type="component" value="Unassembled WGS sequence"/>
</dbReference>
<dbReference type="InterPro" id="IPR021607">
    <property type="entry name" value="DUF3224"/>
</dbReference>
<accession>A0ABU9N1D6</accession>
<dbReference type="InterPro" id="IPR023159">
    <property type="entry name" value="SO1590-like_sf"/>
</dbReference>
<protein>
    <submittedName>
        <fullName evidence="1">DUF3224 domain-containing protein</fullName>
    </submittedName>
</protein>
<reference evidence="1 2" key="1">
    <citation type="submission" date="2024-03" db="EMBL/GenBank/DDBJ databases">
        <title>Pseudoalteromonas qingdaonensis sp. nov., isolated from the intestines of marine benthic organisms.</title>
        <authorList>
            <person name="Lin X."/>
            <person name="Fang S."/>
            <person name="Hu X."/>
        </authorList>
    </citation>
    <scope>NUCLEOTIDE SEQUENCE [LARGE SCALE GENOMIC DNA]</scope>
    <source>
        <strain evidence="1 2">YIC-827</strain>
    </source>
</reference>
<evidence type="ECO:0000313" key="1">
    <source>
        <dbReference type="EMBL" id="MEM0516095.1"/>
    </source>
</evidence>
<name>A0ABU9N1D6_9GAMM</name>
<dbReference type="SUPFAM" id="SSF159238">
    <property type="entry name" value="SO1590-like"/>
    <property type="match status" value="1"/>
</dbReference>
<comment type="caution">
    <text evidence="1">The sequence shown here is derived from an EMBL/GenBank/DDBJ whole genome shotgun (WGS) entry which is preliminary data.</text>
</comment>
<dbReference type="EMBL" id="JBCGCU010000013">
    <property type="protein sequence ID" value="MEM0516095.1"/>
    <property type="molecule type" value="Genomic_DNA"/>
</dbReference>
<keyword evidence="2" id="KW-1185">Reference proteome</keyword>
<evidence type="ECO:0000313" key="2">
    <source>
        <dbReference type="Proteomes" id="UP001447008"/>
    </source>
</evidence>
<sequence>MNAIGTFTVKLNPQDAYATGVDGINLGRMSIDKTFSGDLHGISQGEMLSAMTVVQGSAGYVAIEQVTGTLDGKKGSFVLQHFGTMNQGQDRLVLEVVPDSASGELCGLIGEMRIRIDQGVHHYEFDYRLEFDGE</sequence>
<dbReference type="Gene3D" id="2.40.350.10">
    <property type="entry name" value="SO1590-like"/>
    <property type="match status" value="1"/>
</dbReference>
<proteinExistence type="predicted"/>
<organism evidence="1 2">
    <name type="scientific">Pseudoalteromonas qingdaonensis</name>
    <dbReference type="NCBI Taxonomy" id="3131913"/>
    <lineage>
        <taxon>Bacteria</taxon>
        <taxon>Pseudomonadati</taxon>
        <taxon>Pseudomonadota</taxon>
        <taxon>Gammaproteobacteria</taxon>
        <taxon>Alteromonadales</taxon>
        <taxon>Pseudoalteromonadaceae</taxon>
        <taxon>Pseudoalteromonas</taxon>
    </lineage>
</organism>
<gene>
    <name evidence="1" type="ORF">WCN91_11840</name>
</gene>